<dbReference type="AlphaFoldDB" id="A0AAE0K6A6"/>
<dbReference type="InterPro" id="IPR001841">
    <property type="entry name" value="Znf_RING"/>
</dbReference>
<evidence type="ECO:0000256" key="1">
    <source>
        <dbReference type="PROSITE-ProRule" id="PRU00175"/>
    </source>
</evidence>
<accession>A0AAE0K6A6</accession>
<proteinExistence type="predicted"/>
<name>A0AAE0K6A6_9PEZI</name>
<reference evidence="3" key="1">
    <citation type="journal article" date="2023" name="Mol. Phylogenet. Evol.">
        <title>Genome-scale phylogeny and comparative genomics of the fungal order Sordariales.</title>
        <authorList>
            <person name="Hensen N."/>
            <person name="Bonometti L."/>
            <person name="Westerberg I."/>
            <person name="Brannstrom I.O."/>
            <person name="Guillou S."/>
            <person name="Cros-Aarteil S."/>
            <person name="Calhoun S."/>
            <person name="Haridas S."/>
            <person name="Kuo A."/>
            <person name="Mondo S."/>
            <person name="Pangilinan J."/>
            <person name="Riley R."/>
            <person name="LaButti K."/>
            <person name="Andreopoulos B."/>
            <person name="Lipzen A."/>
            <person name="Chen C."/>
            <person name="Yan M."/>
            <person name="Daum C."/>
            <person name="Ng V."/>
            <person name="Clum A."/>
            <person name="Steindorff A."/>
            <person name="Ohm R.A."/>
            <person name="Martin F."/>
            <person name="Silar P."/>
            <person name="Natvig D.O."/>
            <person name="Lalanne C."/>
            <person name="Gautier V."/>
            <person name="Ament-Velasquez S.L."/>
            <person name="Kruys A."/>
            <person name="Hutchinson M.I."/>
            <person name="Powell A.J."/>
            <person name="Barry K."/>
            <person name="Miller A.N."/>
            <person name="Grigoriev I.V."/>
            <person name="Debuchy R."/>
            <person name="Gladieux P."/>
            <person name="Hiltunen Thoren M."/>
            <person name="Johannesson H."/>
        </authorList>
    </citation>
    <scope>NUCLEOTIDE SEQUENCE</scope>
    <source>
        <strain evidence="3">CBS 958.72</strain>
    </source>
</reference>
<sequence>MSRQQQQQQDTVSPAPCVSCAQCRSRVIWPVEYRGPSSTHKPGFIYVGCRSEHATAVHDPAALLAMLHGRVDPGAVRAATCSVCLETGFVASALRPACGDCQCVQRVCAPCLAAWRDGRNGVAALRCPFCRWRWDGDGVAG</sequence>
<evidence type="ECO:0000313" key="3">
    <source>
        <dbReference type="EMBL" id="KAK3370836.1"/>
    </source>
</evidence>
<reference evidence="3" key="2">
    <citation type="submission" date="2023-06" db="EMBL/GenBank/DDBJ databases">
        <authorList>
            <consortium name="Lawrence Berkeley National Laboratory"/>
            <person name="Haridas S."/>
            <person name="Hensen N."/>
            <person name="Bonometti L."/>
            <person name="Westerberg I."/>
            <person name="Brannstrom I.O."/>
            <person name="Guillou S."/>
            <person name="Cros-Aarteil S."/>
            <person name="Calhoun S."/>
            <person name="Kuo A."/>
            <person name="Mondo S."/>
            <person name="Pangilinan J."/>
            <person name="Riley R."/>
            <person name="Labutti K."/>
            <person name="Andreopoulos B."/>
            <person name="Lipzen A."/>
            <person name="Chen C."/>
            <person name="Yanf M."/>
            <person name="Daum C."/>
            <person name="Ng V."/>
            <person name="Clum A."/>
            <person name="Steindorff A."/>
            <person name="Ohm R."/>
            <person name="Martin F."/>
            <person name="Silar P."/>
            <person name="Natvig D."/>
            <person name="Lalanne C."/>
            <person name="Gautier V."/>
            <person name="Ament-Velasquez S.L."/>
            <person name="Kruys A."/>
            <person name="Hutchinson M.I."/>
            <person name="Powell A.J."/>
            <person name="Barry K."/>
            <person name="Miller A.N."/>
            <person name="Grigoriev I.V."/>
            <person name="Debuchy R."/>
            <person name="Gladieux P."/>
            <person name="Thoren M.H."/>
            <person name="Johannesson H."/>
        </authorList>
    </citation>
    <scope>NUCLEOTIDE SEQUENCE</scope>
    <source>
        <strain evidence="3">CBS 958.72</strain>
    </source>
</reference>
<comment type="caution">
    <text evidence="3">The sequence shown here is derived from an EMBL/GenBank/DDBJ whole genome shotgun (WGS) entry which is preliminary data.</text>
</comment>
<dbReference type="Proteomes" id="UP001287356">
    <property type="component" value="Unassembled WGS sequence"/>
</dbReference>
<evidence type="ECO:0000259" key="2">
    <source>
        <dbReference type="PROSITE" id="PS50089"/>
    </source>
</evidence>
<dbReference type="InterPro" id="IPR013083">
    <property type="entry name" value="Znf_RING/FYVE/PHD"/>
</dbReference>
<dbReference type="Gene3D" id="3.30.40.10">
    <property type="entry name" value="Zinc/RING finger domain, C3HC4 (zinc finger)"/>
    <property type="match status" value="1"/>
</dbReference>
<dbReference type="PROSITE" id="PS50089">
    <property type="entry name" value="ZF_RING_2"/>
    <property type="match status" value="1"/>
</dbReference>
<dbReference type="EMBL" id="JAULSN010000005">
    <property type="protein sequence ID" value="KAK3370836.1"/>
    <property type="molecule type" value="Genomic_DNA"/>
</dbReference>
<organism evidence="3 4">
    <name type="scientific">Lasiosphaeria ovina</name>
    <dbReference type="NCBI Taxonomy" id="92902"/>
    <lineage>
        <taxon>Eukaryota</taxon>
        <taxon>Fungi</taxon>
        <taxon>Dikarya</taxon>
        <taxon>Ascomycota</taxon>
        <taxon>Pezizomycotina</taxon>
        <taxon>Sordariomycetes</taxon>
        <taxon>Sordariomycetidae</taxon>
        <taxon>Sordariales</taxon>
        <taxon>Lasiosphaeriaceae</taxon>
        <taxon>Lasiosphaeria</taxon>
    </lineage>
</organism>
<dbReference type="SUPFAM" id="SSF57850">
    <property type="entry name" value="RING/U-box"/>
    <property type="match status" value="1"/>
</dbReference>
<keyword evidence="1" id="KW-0479">Metal-binding</keyword>
<keyword evidence="1" id="KW-0863">Zinc-finger</keyword>
<keyword evidence="1" id="KW-0862">Zinc</keyword>
<dbReference type="GO" id="GO:0008270">
    <property type="term" value="F:zinc ion binding"/>
    <property type="evidence" value="ECO:0007669"/>
    <property type="project" value="UniProtKB-KW"/>
</dbReference>
<protein>
    <recommendedName>
        <fullName evidence="2">RING-type domain-containing protein</fullName>
    </recommendedName>
</protein>
<feature type="domain" description="RING-type" evidence="2">
    <location>
        <begin position="81"/>
        <end position="131"/>
    </location>
</feature>
<evidence type="ECO:0000313" key="4">
    <source>
        <dbReference type="Proteomes" id="UP001287356"/>
    </source>
</evidence>
<gene>
    <name evidence="3" type="ORF">B0T24DRAFT_679985</name>
</gene>
<keyword evidence="4" id="KW-1185">Reference proteome</keyword>